<name>A0A9J6E8I7_RHIMP</name>
<reference evidence="2" key="2">
    <citation type="submission" date="2021-09" db="EMBL/GenBank/DDBJ databases">
        <authorList>
            <person name="Jia N."/>
            <person name="Wang J."/>
            <person name="Shi W."/>
            <person name="Du L."/>
            <person name="Sun Y."/>
            <person name="Zhan W."/>
            <person name="Jiang J."/>
            <person name="Wang Q."/>
            <person name="Zhang B."/>
            <person name="Ji P."/>
            <person name="Sakyi L.B."/>
            <person name="Cui X."/>
            <person name="Yuan T."/>
            <person name="Jiang B."/>
            <person name="Yang W."/>
            <person name="Lam T.T.-Y."/>
            <person name="Chang Q."/>
            <person name="Ding S."/>
            <person name="Wang X."/>
            <person name="Zhu J."/>
            <person name="Ruan X."/>
            <person name="Zhao L."/>
            <person name="Wei J."/>
            <person name="Que T."/>
            <person name="Du C."/>
            <person name="Cheng J."/>
            <person name="Dai P."/>
            <person name="Han X."/>
            <person name="Huang E."/>
            <person name="Gao Y."/>
            <person name="Liu J."/>
            <person name="Shao H."/>
            <person name="Ye R."/>
            <person name="Li L."/>
            <person name="Wei W."/>
            <person name="Wang X."/>
            <person name="Wang C."/>
            <person name="Huo Q."/>
            <person name="Li W."/>
            <person name="Guo W."/>
            <person name="Chen H."/>
            <person name="Chen S."/>
            <person name="Zhou L."/>
            <person name="Zhou L."/>
            <person name="Ni X."/>
            <person name="Tian J."/>
            <person name="Zhou Y."/>
            <person name="Sheng Y."/>
            <person name="Liu T."/>
            <person name="Pan Y."/>
            <person name="Xia L."/>
            <person name="Li J."/>
            <person name="Zhao F."/>
            <person name="Cao W."/>
        </authorList>
    </citation>
    <scope>NUCLEOTIDE SEQUENCE</scope>
    <source>
        <strain evidence="2">Rmic-2018</strain>
        <tissue evidence="2">Larvae</tissue>
    </source>
</reference>
<evidence type="ECO:0000313" key="3">
    <source>
        <dbReference type="Proteomes" id="UP000821866"/>
    </source>
</evidence>
<keyword evidence="1" id="KW-0812">Transmembrane</keyword>
<reference evidence="2" key="1">
    <citation type="journal article" date="2020" name="Cell">
        <title>Large-Scale Comparative Analyses of Tick Genomes Elucidate Their Genetic Diversity and Vector Capacities.</title>
        <authorList>
            <consortium name="Tick Genome and Microbiome Consortium (TIGMIC)"/>
            <person name="Jia N."/>
            <person name="Wang J."/>
            <person name="Shi W."/>
            <person name="Du L."/>
            <person name="Sun Y."/>
            <person name="Zhan W."/>
            <person name="Jiang J.F."/>
            <person name="Wang Q."/>
            <person name="Zhang B."/>
            <person name="Ji P."/>
            <person name="Bell-Sakyi L."/>
            <person name="Cui X.M."/>
            <person name="Yuan T.T."/>
            <person name="Jiang B.G."/>
            <person name="Yang W.F."/>
            <person name="Lam T.T."/>
            <person name="Chang Q.C."/>
            <person name="Ding S.J."/>
            <person name="Wang X.J."/>
            <person name="Zhu J.G."/>
            <person name="Ruan X.D."/>
            <person name="Zhao L."/>
            <person name="Wei J.T."/>
            <person name="Ye R.Z."/>
            <person name="Que T.C."/>
            <person name="Du C.H."/>
            <person name="Zhou Y.H."/>
            <person name="Cheng J.X."/>
            <person name="Dai P.F."/>
            <person name="Guo W.B."/>
            <person name="Han X.H."/>
            <person name="Huang E.J."/>
            <person name="Li L.F."/>
            <person name="Wei W."/>
            <person name="Gao Y.C."/>
            <person name="Liu J.Z."/>
            <person name="Shao H.Z."/>
            <person name="Wang X."/>
            <person name="Wang C.C."/>
            <person name="Yang T.C."/>
            <person name="Huo Q.B."/>
            <person name="Li W."/>
            <person name="Chen H.Y."/>
            <person name="Chen S.E."/>
            <person name="Zhou L.G."/>
            <person name="Ni X.B."/>
            <person name="Tian J.H."/>
            <person name="Sheng Y."/>
            <person name="Liu T."/>
            <person name="Pan Y.S."/>
            <person name="Xia L.Y."/>
            <person name="Li J."/>
            <person name="Zhao F."/>
            <person name="Cao W.C."/>
        </authorList>
    </citation>
    <scope>NUCLEOTIDE SEQUENCE</scope>
    <source>
        <strain evidence="2">Rmic-2018</strain>
    </source>
</reference>
<dbReference type="AlphaFoldDB" id="A0A9J6E8I7"/>
<keyword evidence="1" id="KW-0472">Membrane</keyword>
<proteinExistence type="predicted"/>
<protein>
    <submittedName>
        <fullName evidence="2">Uncharacterized protein</fullName>
    </submittedName>
</protein>
<dbReference type="EMBL" id="JABSTU010000005">
    <property type="protein sequence ID" value="KAH8030405.1"/>
    <property type="molecule type" value="Genomic_DNA"/>
</dbReference>
<comment type="caution">
    <text evidence="2">The sequence shown here is derived from an EMBL/GenBank/DDBJ whole genome shotgun (WGS) entry which is preliminary data.</text>
</comment>
<keyword evidence="3" id="KW-1185">Reference proteome</keyword>
<dbReference type="Proteomes" id="UP000821866">
    <property type="component" value="Chromosome 3"/>
</dbReference>
<accession>A0A9J6E8I7</accession>
<evidence type="ECO:0000313" key="2">
    <source>
        <dbReference type="EMBL" id="KAH8030405.1"/>
    </source>
</evidence>
<gene>
    <name evidence="2" type="ORF">HPB51_006837</name>
</gene>
<evidence type="ECO:0000256" key="1">
    <source>
        <dbReference type="SAM" id="Phobius"/>
    </source>
</evidence>
<sequence length="342" mass="37965">MSSVSTAGGGAPPPASGTPKKMIIKVGTVTMVLLFIIDVILLYFWLTSTRTRFHRTVTKTIETARRLSVPGLSLEDGEDSYLLLEEISPNDLILNGWQSRQRTCNTAGCLWLRDYLHPGNKGSSHIQSQGRSPPHPCDDFHEHVCGSRQQSIYEDGVSRLMDAVKARLLGALRTAAKGSEAAKGASERDKVHARLLQRCLDGAAVVTEDDITRTCGNIQNAVCPNSVPEAPLRIFEDFFQNNPNASVTGYAAFVESLAANLSWKTHSRSPALKVPSKPSRWFARLCHWVATSARCHFARRPQWSGQRPNAQALYERLWKVLYFAPLMGNKASLRTMLRLYCL</sequence>
<keyword evidence="1" id="KW-1133">Transmembrane helix</keyword>
<feature type="transmembrane region" description="Helical" evidence="1">
    <location>
        <begin position="22"/>
        <end position="46"/>
    </location>
</feature>
<organism evidence="2 3">
    <name type="scientific">Rhipicephalus microplus</name>
    <name type="common">Cattle tick</name>
    <name type="synonym">Boophilus microplus</name>
    <dbReference type="NCBI Taxonomy" id="6941"/>
    <lineage>
        <taxon>Eukaryota</taxon>
        <taxon>Metazoa</taxon>
        <taxon>Ecdysozoa</taxon>
        <taxon>Arthropoda</taxon>
        <taxon>Chelicerata</taxon>
        <taxon>Arachnida</taxon>
        <taxon>Acari</taxon>
        <taxon>Parasitiformes</taxon>
        <taxon>Ixodida</taxon>
        <taxon>Ixodoidea</taxon>
        <taxon>Ixodidae</taxon>
        <taxon>Rhipicephalinae</taxon>
        <taxon>Rhipicephalus</taxon>
        <taxon>Boophilus</taxon>
    </lineage>
</organism>